<dbReference type="Pfam" id="PF13374">
    <property type="entry name" value="TPR_10"/>
    <property type="match status" value="1"/>
</dbReference>
<evidence type="ECO:0000256" key="1">
    <source>
        <dbReference type="ARBA" id="ARBA00004123"/>
    </source>
</evidence>
<dbReference type="InterPro" id="IPR019734">
    <property type="entry name" value="TPR_rpt"/>
</dbReference>
<evidence type="ECO:0000256" key="9">
    <source>
        <dbReference type="ARBA" id="ARBA00022737"/>
    </source>
</evidence>
<feature type="repeat" description="TPR" evidence="12">
    <location>
        <begin position="408"/>
        <end position="441"/>
    </location>
</feature>
<dbReference type="Pfam" id="PF13844">
    <property type="entry name" value="Glyco_transf_41"/>
    <property type="match status" value="1"/>
</dbReference>
<keyword evidence="8" id="KW-0808">Transferase</keyword>
<evidence type="ECO:0000256" key="11">
    <source>
        <dbReference type="ARBA" id="ARBA00023242"/>
    </source>
</evidence>
<dbReference type="AlphaFoldDB" id="A0A7R9ED49"/>
<sequence>MTKLPFQKQPLSPRLTPKDKKLISDLVRTVFVVGSLGCLNITAPRIDPNIDTRTSPRKRLLYFVYEPLESSMQAQQAQQPSHQQITGANVILKMNDIQQMSTVGLLELAHREYQNTDYENAERHCMQLWRQENNNTGVLLLLSSIHFQCRRLDKSAHFSTLAIKQNPLLAEAYSNLGNVYKERGQLQEALENYRHAVRLKPDFIDGYINLAAALVAAGDMEQAVQSYVTALQYNPDLYCVRSDLGNLLKALGRLDEAKACYLKAIETRPDFAVAWSNLGCVFNAQGEIWLAIHHFEKAVALDPNFLDAYINLGNVLKEARIFDRAVAAYLRALNLSPNNAVVHGNLACVYYEQGLIDLAIDTYRRAIELQPNFPDAYCNLANALKEKGQVVEAEECYNTALRLCPSHADSLNNLANIKREQGYIEEATRLYLKALEVFPEFAAAHSNLASVLQQQGKLNEALMHYKEAIRFLRQAQRGTHALQRRPSGEISRTGSRGKLNEALMHYKEAIRIQPTFADAYSNMGNTLKEMQDIQGALQCYTRAIQINPAFADAHSNLASIHKDSGNIPEAIQSYRTALKLKPDFPDAYCNLAHCLQIVCDWTDYEARMKKLVSIVAEQLDKNRLPSVHPHHSMLYPLSHEFRKAIAARHANLCLEKIHVLHKPPYKHSKEMNGRLRIGYVSSDFGNHPTSHLMQSIPGLHDRTKVEVYCYALSPDDGTTFRAKIARESEHFIDLSQIPCNGKAADRINSDGIHVLVNMNGYTKGARNEIFALRPAPVQVMWLGYPGTSGASFMDYLITDEVTSPLELTSQYSEKLAYMPYTYFVGDHKQMFPHLKERVIVTDKNTQVKEIREIIHGDGKNHSRPMEMSLRVAELPTTTPIETMIASGQIQTSVNGVVVQNGLATNQTNNKAATGEEVPQSIVITTRQQYGLPDEAVVYCNFNQLYKIDPLTLHMWVYILKNVPNSVLWLLRFPAVGEPNLQAAAQQLGLPPGRILFSNVAAKEEHVRRGQLADVCLDTPLCNGHTTSMDVLWTGTPVVTLPGETLASRVAASQLATLGAPELIATSRQEYQDIAVRLGTDREFLKSIRVKVWRARSDSPLFDCQQYAQGMEKLYKRMWEKHSHGEKPDHITEK</sequence>
<dbReference type="EMBL" id="OB794652">
    <property type="protein sequence ID" value="CAD7430799.1"/>
    <property type="molecule type" value="Genomic_DNA"/>
</dbReference>
<evidence type="ECO:0000256" key="2">
    <source>
        <dbReference type="ARBA" id="ARBA00004496"/>
    </source>
</evidence>
<dbReference type="Gene3D" id="1.25.40.10">
    <property type="entry name" value="Tetratricopeptide repeat domain"/>
    <property type="match status" value="3"/>
</dbReference>
<accession>A0A7R9ED49</accession>
<evidence type="ECO:0000256" key="6">
    <source>
        <dbReference type="ARBA" id="ARBA00022490"/>
    </source>
</evidence>
<dbReference type="FunFam" id="1.25.40.10:FF:000013">
    <property type="entry name" value="UDP-N-acetylglucosamine--peptide N-acetylglucosaminyltransferase 110 kDa subunit"/>
    <property type="match status" value="1"/>
</dbReference>
<proteinExistence type="inferred from homology"/>
<dbReference type="SMART" id="SM00028">
    <property type="entry name" value="TPR"/>
    <property type="match status" value="11"/>
</dbReference>
<keyword evidence="11" id="KW-0539">Nucleus</keyword>
<feature type="repeat" description="TPR" evidence="12">
    <location>
        <begin position="238"/>
        <end position="271"/>
    </location>
</feature>
<dbReference type="Gene3D" id="3.40.50.11380">
    <property type="match status" value="1"/>
</dbReference>
<evidence type="ECO:0000256" key="8">
    <source>
        <dbReference type="ARBA" id="ARBA00022679"/>
    </source>
</evidence>
<dbReference type="InterPro" id="IPR011990">
    <property type="entry name" value="TPR-like_helical_dom_sf"/>
</dbReference>
<feature type="repeat" description="TPR" evidence="12">
    <location>
        <begin position="170"/>
        <end position="203"/>
    </location>
</feature>
<dbReference type="GO" id="GO:0005737">
    <property type="term" value="C:cytoplasm"/>
    <property type="evidence" value="ECO:0007669"/>
    <property type="project" value="UniProtKB-SubCell"/>
</dbReference>
<dbReference type="PROSITE" id="PS50005">
    <property type="entry name" value="TPR"/>
    <property type="match status" value="11"/>
</dbReference>
<dbReference type="GO" id="GO:0005634">
    <property type="term" value="C:nucleus"/>
    <property type="evidence" value="ECO:0007669"/>
    <property type="project" value="UniProtKB-SubCell"/>
</dbReference>
<protein>
    <recommendedName>
        <fullName evidence="5">protein O-GlcNAc transferase</fullName>
        <ecNumber evidence="5">2.4.1.255</ecNumber>
    </recommendedName>
</protein>
<keyword evidence="9" id="KW-0677">Repeat</keyword>
<feature type="repeat" description="TPR" evidence="12">
    <location>
        <begin position="272"/>
        <end position="305"/>
    </location>
</feature>
<gene>
    <name evidence="14" type="ORF">TMSB3V08_LOCUS7548</name>
</gene>
<feature type="repeat" description="TPR" evidence="12">
    <location>
        <begin position="340"/>
        <end position="373"/>
    </location>
</feature>
<dbReference type="PROSITE" id="PS50293">
    <property type="entry name" value="TPR_REGION"/>
    <property type="match status" value="5"/>
</dbReference>
<keyword evidence="7" id="KW-0328">Glycosyltransferase</keyword>
<dbReference type="Pfam" id="PF13414">
    <property type="entry name" value="TPR_11"/>
    <property type="match status" value="3"/>
</dbReference>
<evidence type="ECO:0000313" key="14">
    <source>
        <dbReference type="EMBL" id="CAD7430799.1"/>
    </source>
</evidence>
<keyword evidence="6" id="KW-0963">Cytoplasm</keyword>
<dbReference type="Pfam" id="PF13181">
    <property type="entry name" value="TPR_8"/>
    <property type="match status" value="2"/>
</dbReference>
<dbReference type="FunFam" id="1.25.40.10:FF:000019">
    <property type="entry name" value="UDP-N-acetylglucosamine--peptide N-acetylglucosaminyltransferase 110 kDa subunit"/>
    <property type="match status" value="1"/>
</dbReference>
<feature type="repeat" description="TPR" evidence="12">
    <location>
        <begin position="442"/>
        <end position="475"/>
    </location>
</feature>
<dbReference type="Gene3D" id="3.40.50.2000">
    <property type="entry name" value="Glycogen Phosphorylase B"/>
    <property type="match status" value="1"/>
</dbReference>
<dbReference type="FunFam" id="3.40.50.11380:FF:000001">
    <property type="entry name" value="UDP-N-acetylglucosamine--peptide N-acetylglucosaminyltransferase 110 kDa subunit"/>
    <property type="match status" value="1"/>
</dbReference>
<feature type="repeat" description="TPR" evidence="12">
    <location>
        <begin position="551"/>
        <end position="584"/>
    </location>
</feature>
<evidence type="ECO:0000256" key="7">
    <source>
        <dbReference type="ARBA" id="ARBA00022676"/>
    </source>
</evidence>
<feature type="repeat" description="TPR" evidence="12">
    <location>
        <begin position="306"/>
        <end position="339"/>
    </location>
</feature>
<feature type="repeat" description="TPR" evidence="12">
    <location>
        <begin position="204"/>
        <end position="237"/>
    </location>
</feature>
<dbReference type="PANTHER" id="PTHR44366">
    <property type="entry name" value="UDP-N-ACETYLGLUCOSAMINE--PEPTIDE N-ACETYLGLUCOSAMINYLTRANSFERASE 110 KDA SUBUNIT"/>
    <property type="match status" value="1"/>
</dbReference>
<evidence type="ECO:0000256" key="3">
    <source>
        <dbReference type="ARBA" id="ARBA00004922"/>
    </source>
</evidence>
<dbReference type="GO" id="GO:0097363">
    <property type="term" value="F:protein O-acetylglucosaminyltransferase activity"/>
    <property type="evidence" value="ECO:0007669"/>
    <property type="project" value="UniProtKB-EC"/>
</dbReference>
<organism evidence="14">
    <name type="scientific">Timema monikensis</name>
    <dbReference type="NCBI Taxonomy" id="170555"/>
    <lineage>
        <taxon>Eukaryota</taxon>
        <taxon>Metazoa</taxon>
        <taxon>Ecdysozoa</taxon>
        <taxon>Arthropoda</taxon>
        <taxon>Hexapoda</taxon>
        <taxon>Insecta</taxon>
        <taxon>Pterygota</taxon>
        <taxon>Neoptera</taxon>
        <taxon>Polyneoptera</taxon>
        <taxon>Phasmatodea</taxon>
        <taxon>Timematodea</taxon>
        <taxon>Timematoidea</taxon>
        <taxon>Timematidae</taxon>
        <taxon>Timema</taxon>
    </lineage>
</organism>
<feature type="domain" description="O-GlcNAc transferase C-terminal" evidence="13">
    <location>
        <begin position="598"/>
        <end position="1110"/>
    </location>
</feature>
<evidence type="ECO:0000256" key="12">
    <source>
        <dbReference type="PROSITE-ProRule" id="PRU00339"/>
    </source>
</evidence>
<comment type="pathway">
    <text evidence="3">Protein modification; protein glycosylation.</text>
</comment>
<dbReference type="FunFam" id="3.40.50.2000:FF:000012">
    <property type="entry name" value="UDP-N-acetylglucosamine--peptide N-acetylglucosaminyltransferase 110 kDa subunit"/>
    <property type="match status" value="1"/>
</dbReference>
<dbReference type="PANTHER" id="PTHR44366:SF1">
    <property type="entry name" value="UDP-N-ACETYLGLUCOSAMINE--PEPTIDE N-ACETYLGLUCOSAMINYLTRANSFERASE 110 KDA SUBUNIT"/>
    <property type="match status" value="1"/>
</dbReference>
<feature type="repeat" description="TPR" evidence="12">
    <location>
        <begin position="374"/>
        <end position="407"/>
    </location>
</feature>
<dbReference type="SUPFAM" id="SSF48452">
    <property type="entry name" value="TPR-like"/>
    <property type="match status" value="2"/>
</dbReference>
<evidence type="ECO:0000259" key="13">
    <source>
        <dbReference type="Pfam" id="PF13844"/>
    </source>
</evidence>
<keyword evidence="10 12" id="KW-0802">TPR repeat</keyword>
<comment type="subcellular location">
    <subcellularLocation>
        <location evidence="2">Cytoplasm</location>
    </subcellularLocation>
    <subcellularLocation>
        <location evidence="1">Nucleus</location>
    </subcellularLocation>
</comment>
<dbReference type="GO" id="GO:0006493">
    <property type="term" value="P:protein O-linked glycosylation"/>
    <property type="evidence" value="ECO:0007669"/>
    <property type="project" value="InterPro"/>
</dbReference>
<dbReference type="InterPro" id="IPR029489">
    <property type="entry name" value="OGT/SEC/SPY_C"/>
</dbReference>
<name>A0A7R9ED49_9NEOP</name>
<dbReference type="Gene3D" id="3.30.720.150">
    <property type="match status" value="1"/>
</dbReference>
<dbReference type="UniPathway" id="UPA00378"/>
<dbReference type="InterPro" id="IPR037919">
    <property type="entry name" value="OGT"/>
</dbReference>
<dbReference type="Pfam" id="PF00515">
    <property type="entry name" value="TPR_1"/>
    <property type="match status" value="2"/>
</dbReference>
<evidence type="ECO:0000256" key="5">
    <source>
        <dbReference type="ARBA" id="ARBA00011970"/>
    </source>
</evidence>
<comment type="similarity">
    <text evidence="4">Belongs to the glycosyltransferase 41 family. O-GlcNAc transferase subfamily.</text>
</comment>
<reference evidence="14" key="1">
    <citation type="submission" date="2020-11" db="EMBL/GenBank/DDBJ databases">
        <authorList>
            <person name="Tran Van P."/>
        </authorList>
    </citation>
    <scope>NUCLEOTIDE SEQUENCE</scope>
</reference>
<feature type="repeat" description="TPR" evidence="12">
    <location>
        <begin position="517"/>
        <end position="550"/>
    </location>
</feature>
<evidence type="ECO:0000256" key="4">
    <source>
        <dbReference type="ARBA" id="ARBA00005386"/>
    </source>
</evidence>
<evidence type="ECO:0000256" key="10">
    <source>
        <dbReference type="ARBA" id="ARBA00022803"/>
    </source>
</evidence>
<dbReference type="Pfam" id="PF13424">
    <property type="entry name" value="TPR_12"/>
    <property type="match status" value="1"/>
</dbReference>
<dbReference type="EC" id="2.4.1.255" evidence="5"/>